<sequence>MTIIIEEDIDTEWRNWIKSTFIPKISDTSLFISHRILKVLSSPNEGITYCIQFVAESAAQYDQFVSNHALEIMELHTEKFKNRCVSFSTLMEYVE</sequence>
<evidence type="ECO:0000313" key="1">
    <source>
        <dbReference type="EMBL" id="EOR95210.1"/>
    </source>
</evidence>
<dbReference type="eggNOG" id="ENOG5032RP1">
    <property type="taxonomic scope" value="Bacteria"/>
</dbReference>
<evidence type="ECO:0008006" key="3">
    <source>
        <dbReference type="Google" id="ProtNLM"/>
    </source>
</evidence>
<protein>
    <recommendedName>
        <fullName evidence="3">DUF4286 domain-containing protein</fullName>
    </recommendedName>
</protein>
<dbReference type="EMBL" id="AQPN01000063">
    <property type="protein sequence ID" value="EOR95210.1"/>
    <property type="molecule type" value="Genomic_DNA"/>
</dbReference>
<dbReference type="Proteomes" id="UP000014174">
    <property type="component" value="Unassembled WGS sequence"/>
</dbReference>
<keyword evidence="2" id="KW-1185">Reference proteome</keyword>
<proteinExistence type="predicted"/>
<dbReference type="RefSeq" id="WP_016194934.1">
    <property type="nucleotide sequence ID" value="NZ_AQPN01000063.1"/>
</dbReference>
<accession>R9GUN2</accession>
<dbReference type="OrthoDB" id="1121837at2"/>
<dbReference type="InterPro" id="IPR025563">
    <property type="entry name" value="DUF4286"/>
</dbReference>
<comment type="caution">
    <text evidence="1">The sequence shown here is derived from an EMBL/GenBank/DDBJ whole genome shotgun (WGS) entry which is preliminary data.</text>
</comment>
<evidence type="ECO:0000313" key="2">
    <source>
        <dbReference type="Proteomes" id="UP000014174"/>
    </source>
</evidence>
<organism evidence="1 2">
    <name type="scientific">Arcticibacter svalbardensis MN12-7</name>
    <dbReference type="NCBI Taxonomy" id="1150600"/>
    <lineage>
        <taxon>Bacteria</taxon>
        <taxon>Pseudomonadati</taxon>
        <taxon>Bacteroidota</taxon>
        <taxon>Sphingobacteriia</taxon>
        <taxon>Sphingobacteriales</taxon>
        <taxon>Sphingobacteriaceae</taxon>
        <taxon>Arcticibacter</taxon>
    </lineage>
</organism>
<name>R9GUN2_9SPHI</name>
<dbReference type="STRING" id="1150600.ADIARSV_1698"/>
<dbReference type="Pfam" id="PF14114">
    <property type="entry name" value="DUF4286"/>
    <property type="match status" value="1"/>
</dbReference>
<gene>
    <name evidence="1" type="ORF">ADIARSV_1698</name>
</gene>
<reference evidence="1 2" key="1">
    <citation type="journal article" date="2013" name="Genome Announc.">
        <title>Draft Genome Sequence of Arcticibacter svalbardensis Strain MN12-7T, a Member of the Family Sphingobacteriaceae Isolated from an Arctic Soil Sample.</title>
        <authorList>
            <person name="Shivaji S."/>
            <person name="Ara S."/>
            <person name="Prasad S."/>
            <person name="Manasa B.P."/>
            <person name="Begum Z."/>
            <person name="Singh A."/>
            <person name="Kumar Pinnaka A."/>
        </authorList>
    </citation>
    <scope>NUCLEOTIDE SEQUENCE [LARGE SCALE GENOMIC DNA]</scope>
    <source>
        <strain evidence="1 2">MN12-7</strain>
    </source>
</reference>
<dbReference type="AlphaFoldDB" id="R9GUN2"/>